<evidence type="ECO:0000259" key="1">
    <source>
        <dbReference type="Pfam" id="PF02342"/>
    </source>
</evidence>
<dbReference type="RefSeq" id="WP_146890054.1">
    <property type="nucleotide sequence ID" value="NZ_BJXB01000035.1"/>
</dbReference>
<dbReference type="CDD" id="cd06974">
    <property type="entry name" value="TerD_like"/>
    <property type="match status" value="1"/>
</dbReference>
<gene>
    <name evidence="2" type="ORF">DC3_50900</name>
</gene>
<dbReference type="OrthoDB" id="5756874at2"/>
<dbReference type="InterPro" id="IPR051324">
    <property type="entry name" value="Stress/Tellurium_Resist"/>
</dbReference>
<evidence type="ECO:0000313" key="2">
    <source>
        <dbReference type="EMBL" id="GEM49455.1"/>
    </source>
</evidence>
<dbReference type="EMBL" id="BJXB01000035">
    <property type="protein sequence ID" value="GEM49455.1"/>
    <property type="molecule type" value="Genomic_DNA"/>
</dbReference>
<dbReference type="Proteomes" id="UP000321306">
    <property type="component" value="Unassembled WGS sequence"/>
</dbReference>
<name>A0A511N9E6_DEIC1</name>
<proteinExistence type="predicted"/>
<accession>A0A511N9E6</accession>
<dbReference type="Pfam" id="PF02342">
    <property type="entry name" value="TerD"/>
    <property type="match status" value="1"/>
</dbReference>
<evidence type="ECO:0000313" key="3">
    <source>
        <dbReference type="Proteomes" id="UP000321306"/>
    </source>
</evidence>
<feature type="domain" description="TerD" evidence="1">
    <location>
        <begin position="4"/>
        <end position="170"/>
    </location>
</feature>
<organism evidence="2 3">
    <name type="scientific">Deinococcus cellulosilyticus (strain DSM 18568 / NBRC 106333 / KACC 11606 / 5516J-15)</name>
    <dbReference type="NCBI Taxonomy" id="1223518"/>
    <lineage>
        <taxon>Bacteria</taxon>
        <taxon>Thermotogati</taxon>
        <taxon>Deinococcota</taxon>
        <taxon>Deinococci</taxon>
        <taxon>Deinococcales</taxon>
        <taxon>Deinococcaceae</taxon>
        <taxon>Deinococcus</taxon>
    </lineage>
</organism>
<dbReference type="Gene3D" id="2.60.60.30">
    <property type="entry name" value="sav2460 like domains"/>
    <property type="match status" value="1"/>
</dbReference>
<dbReference type="PANTHER" id="PTHR32097:SF3">
    <property type="entry name" value="TELLURITE RESISTANCE PROTEIN"/>
    <property type="match status" value="1"/>
</dbReference>
<sequence length="203" mass="22714">MLMFSKGQKSPLISVTPLPEFTVAVRFKNPQNLTLDATLFGVDHQDQLSDDRFFCFFNQPESPRGALRLLPGQPGELQRFQVNLALLPASVRKLVFTVSIDGNGTLRDLPEGQITLFAGDREVMMFQVISAEFLKEKALIFLEVYFKDQWRIGAVGQGFSGGLSQLLRHYGGVEETPTAPKPRSSAKGWIWRSGCRPTRPVRS</sequence>
<keyword evidence="3" id="KW-1185">Reference proteome</keyword>
<dbReference type="PANTHER" id="PTHR32097">
    <property type="entry name" value="CAMP-BINDING PROTEIN 1-RELATED"/>
    <property type="match status" value="1"/>
</dbReference>
<reference evidence="2 3" key="1">
    <citation type="submission" date="2019-07" db="EMBL/GenBank/DDBJ databases">
        <title>Whole genome shotgun sequence of Deinococcus cellulosilyticus NBRC 106333.</title>
        <authorList>
            <person name="Hosoyama A."/>
            <person name="Uohara A."/>
            <person name="Ohji S."/>
            <person name="Ichikawa N."/>
        </authorList>
    </citation>
    <scope>NUCLEOTIDE SEQUENCE [LARGE SCALE GENOMIC DNA]</scope>
    <source>
        <strain evidence="2 3">NBRC 106333</strain>
    </source>
</reference>
<comment type="caution">
    <text evidence="2">The sequence shown here is derived from an EMBL/GenBank/DDBJ whole genome shotgun (WGS) entry which is preliminary data.</text>
</comment>
<dbReference type="AlphaFoldDB" id="A0A511N9E6"/>
<protein>
    <recommendedName>
        <fullName evidence="1">TerD domain-containing protein</fullName>
    </recommendedName>
</protein>
<dbReference type="InterPro" id="IPR003325">
    <property type="entry name" value="TerD"/>
</dbReference>